<dbReference type="InterPro" id="IPR029045">
    <property type="entry name" value="ClpP/crotonase-like_dom_sf"/>
</dbReference>
<proteinExistence type="predicted"/>
<comment type="caution">
    <text evidence="1">The sequence shown here is derived from an EMBL/GenBank/DDBJ whole genome shotgun (WGS) entry which is preliminary data.</text>
</comment>
<evidence type="ECO:0000313" key="1">
    <source>
        <dbReference type="EMBL" id="CAL2080842.1"/>
    </source>
</evidence>
<dbReference type="Gene3D" id="3.90.226.10">
    <property type="entry name" value="2-enoyl-CoA Hydratase, Chain A, domain 1"/>
    <property type="match status" value="2"/>
</dbReference>
<evidence type="ECO:0000313" key="2">
    <source>
        <dbReference type="Proteomes" id="UP001497416"/>
    </source>
</evidence>
<gene>
    <name evidence="1" type="ORF">T190607A01A_11096</name>
</gene>
<dbReference type="Proteomes" id="UP001497416">
    <property type="component" value="Unassembled WGS sequence"/>
</dbReference>
<dbReference type="SUPFAM" id="SSF52096">
    <property type="entry name" value="ClpP/crotonase"/>
    <property type="match status" value="1"/>
</dbReference>
<sequence>MLKKLVLALIALTFFNCKNNPNQNIQTEGLNRHEKWVFDINYFEKEFLNNAKTYTETSKDSCLVLLNSLKKNIDNLTDFQIRLELSKCVVLADNAHTEIVVPLLSQIPLRLYRFSDGLRVIRTDSMNAAYLGSKLLKINDLEIPKIEEKLFPYLSGIENWKRFKIRDCMLAPELLHALDLNKSKDSLKVTLLKDRDTVHLKLAAQKSNKDRYWFESWANLYPIDSKENKWQFLKKQSSNLPLYLKRAEEGVFYDFNTTEKIAYFQINSFWDKCPNFKERVDTFNTKLKSKKDYDVVIDLRFYTGGNYAYAKKLATQPPKIINSDKKIYLVVSEKTYSAGIVTAARVKHFAKDKIVIVGEEVGDRLKFWAESVACVLPHSNIRAYNSMEEHDWKDNSKSIFRTHYPNFFHGVAAKNLNLDQEIQLSIEDYLQDKDPIMEWILKHK</sequence>
<dbReference type="RefSeq" id="WP_348710894.1">
    <property type="nucleotide sequence ID" value="NZ_CAXIXY010000003.1"/>
</dbReference>
<reference evidence="1 2" key="1">
    <citation type="submission" date="2024-05" db="EMBL/GenBank/DDBJ databases">
        <authorList>
            <person name="Duchaud E."/>
        </authorList>
    </citation>
    <scope>NUCLEOTIDE SEQUENCE [LARGE SCALE GENOMIC DNA]</scope>
    <source>
        <strain evidence="1">Ena-SAMPLE-TAB-13-05-2024-13:56:06:370-140302</strain>
    </source>
</reference>
<protein>
    <submittedName>
        <fullName evidence="1">TSPc domain-containing protein</fullName>
    </submittedName>
</protein>
<organism evidence="1 2">
    <name type="scientific">Tenacibaculum platacis</name>
    <dbReference type="NCBI Taxonomy" id="3137852"/>
    <lineage>
        <taxon>Bacteria</taxon>
        <taxon>Pseudomonadati</taxon>
        <taxon>Bacteroidota</taxon>
        <taxon>Flavobacteriia</taxon>
        <taxon>Flavobacteriales</taxon>
        <taxon>Flavobacteriaceae</taxon>
        <taxon>Tenacibaculum</taxon>
    </lineage>
</organism>
<dbReference type="EMBL" id="CAXIXY010000003">
    <property type="protein sequence ID" value="CAL2080842.1"/>
    <property type="molecule type" value="Genomic_DNA"/>
</dbReference>
<name>A0ABP1EID9_9FLAO</name>
<keyword evidence="2" id="KW-1185">Reference proteome</keyword>
<accession>A0ABP1EID9</accession>